<evidence type="ECO:0000256" key="1">
    <source>
        <dbReference type="SAM" id="MobiDB-lite"/>
    </source>
</evidence>
<dbReference type="EMBL" id="QGKW02002005">
    <property type="protein sequence ID" value="KAF2543900.1"/>
    <property type="molecule type" value="Genomic_DNA"/>
</dbReference>
<evidence type="ECO:0000313" key="3">
    <source>
        <dbReference type="Proteomes" id="UP000712281"/>
    </source>
</evidence>
<reference evidence="2" key="1">
    <citation type="submission" date="2019-12" db="EMBL/GenBank/DDBJ databases">
        <title>Genome sequencing and annotation of Brassica cretica.</title>
        <authorList>
            <person name="Studholme D.J."/>
            <person name="Sarris P.F."/>
        </authorList>
    </citation>
    <scope>NUCLEOTIDE SEQUENCE</scope>
    <source>
        <strain evidence="2">PFS-001/15</strain>
        <tissue evidence="2">Leaf</tissue>
    </source>
</reference>
<protein>
    <submittedName>
        <fullName evidence="2">Uncharacterized protein</fullName>
    </submittedName>
</protein>
<dbReference type="AlphaFoldDB" id="A0A3N6QFT2"/>
<dbReference type="Proteomes" id="UP000712281">
    <property type="component" value="Unassembled WGS sequence"/>
</dbReference>
<feature type="region of interest" description="Disordered" evidence="1">
    <location>
        <begin position="34"/>
        <end position="81"/>
    </location>
</feature>
<feature type="compositionally biased region" description="Polar residues" evidence="1">
    <location>
        <begin position="68"/>
        <end position="81"/>
    </location>
</feature>
<proteinExistence type="predicted"/>
<organism evidence="2 3">
    <name type="scientific">Brassica cretica</name>
    <name type="common">Mustard</name>
    <dbReference type="NCBI Taxonomy" id="69181"/>
    <lineage>
        <taxon>Eukaryota</taxon>
        <taxon>Viridiplantae</taxon>
        <taxon>Streptophyta</taxon>
        <taxon>Embryophyta</taxon>
        <taxon>Tracheophyta</taxon>
        <taxon>Spermatophyta</taxon>
        <taxon>Magnoliopsida</taxon>
        <taxon>eudicotyledons</taxon>
        <taxon>Gunneridae</taxon>
        <taxon>Pentapetalae</taxon>
        <taxon>rosids</taxon>
        <taxon>malvids</taxon>
        <taxon>Brassicales</taxon>
        <taxon>Brassicaceae</taxon>
        <taxon>Brassiceae</taxon>
        <taxon>Brassica</taxon>
    </lineage>
</organism>
<name>A0A3N6QFT2_BRACR</name>
<feature type="compositionally biased region" description="Low complexity" evidence="1">
    <location>
        <begin position="53"/>
        <end position="67"/>
    </location>
</feature>
<comment type="caution">
    <text evidence="2">The sequence shown here is derived from an EMBL/GenBank/DDBJ whole genome shotgun (WGS) entry which is preliminary data.</text>
</comment>
<sequence length="81" mass="8250">MTVTVVSSSLALVPRLQIFECRFQFDGGIPNAVSYGDQHPPSPPSSTTKPFVAAATAATAKPPSSAKDNSTTSGVSAISTP</sequence>
<accession>A0A3N6QFT2</accession>
<evidence type="ECO:0000313" key="2">
    <source>
        <dbReference type="EMBL" id="KAF2543900.1"/>
    </source>
</evidence>
<gene>
    <name evidence="2" type="ORF">F2Q68_00032856</name>
</gene>